<reference evidence="9 10" key="1">
    <citation type="submission" date="2019-08" db="EMBL/GenBank/DDBJ databases">
        <title>In-depth cultivation of the pig gut microbiome towards novel bacterial diversity and tailored functional studies.</title>
        <authorList>
            <person name="Wylensek D."/>
            <person name="Hitch T.C.A."/>
            <person name="Clavel T."/>
        </authorList>
    </citation>
    <scope>NUCLEOTIDE SEQUENCE [LARGE SCALE GENOMIC DNA]</scope>
    <source>
        <strain evidence="9 10">LKV-178-WT-2G</strain>
    </source>
</reference>
<keyword evidence="5 7" id="KW-1133">Transmembrane helix</keyword>
<dbReference type="AlphaFoldDB" id="A0A7X2T473"/>
<comment type="subcellular location">
    <subcellularLocation>
        <location evidence="1">Cell membrane</location>
        <topology evidence="1">Multi-pass membrane protein</topology>
    </subcellularLocation>
</comment>
<keyword evidence="3" id="KW-1003">Cell membrane</keyword>
<dbReference type="InterPro" id="IPR003856">
    <property type="entry name" value="LPS_length_determ_N"/>
</dbReference>
<sequence>MNQDFMNVNSWQEEDKNEDVEIDLVEIWQVIKKQFGLLVVIVILCAILAGVISKFFIAPKYTSSSTIFLTPSISESGVVDYTSQTSNEKLVNNVMALLVQDNILSEVAKQTGMESVEDLRDQIEVSNDTNTTLVKVEATTLDPKLSKNIVNSMVNVFIDTMQENLNLKNIEIVDKAKLSYEPSGPNVKKNILIGAAAGFVIDALIVVLKVLTNTRLKSKEEAEKYLNLPVFCELPVIKD</sequence>
<feature type="domain" description="Polysaccharide chain length determinant N-terminal" evidence="8">
    <location>
        <begin position="21"/>
        <end position="110"/>
    </location>
</feature>
<proteinExistence type="inferred from homology"/>
<protein>
    <recommendedName>
        <fullName evidence="8">Polysaccharide chain length determinant N-terminal domain-containing protein</fullName>
    </recommendedName>
</protein>
<keyword evidence="4 7" id="KW-0812">Transmembrane</keyword>
<evidence type="ECO:0000256" key="6">
    <source>
        <dbReference type="ARBA" id="ARBA00023136"/>
    </source>
</evidence>
<evidence type="ECO:0000256" key="2">
    <source>
        <dbReference type="ARBA" id="ARBA00006683"/>
    </source>
</evidence>
<evidence type="ECO:0000256" key="1">
    <source>
        <dbReference type="ARBA" id="ARBA00004651"/>
    </source>
</evidence>
<evidence type="ECO:0000256" key="5">
    <source>
        <dbReference type="ARBA" id="ARBA00022989"/>
    </source>
</evidence>
<dbReference type="Proteomes" id="UP000470082">
    <property type="component" value="Unassembled WGS sequence"/>
</dbReference>
<dbReference type="PANTHER" id="PTHR32309:SF13">
    <property type="entry name" value="FERRIC ENTEROBACTIN TRANSPORT PROTEIN FEPE"/>
    <property type="match status" value="1"/>
</dbReference>
<dbReference type="Pfam" id="PF02706">
    <property type="entry name" value="Wzz"/>
    <property type="match status" value="1"/>
</dbReference>
<keyword evidence="10" id="KW-1185">Reference proteome</keyword>
<evidence type="ECO:0000256" key="7">
    <source>
        <dbReference type="SAM" id="Phobius"/>
    </source>
</evidence>
<feature type="transmembrane region" description="Helical" evidence="7">
    <location>
        <begin position="35"/>
        <end position="57"/>
    </location>
</feature>
<comment type="caution">
    <text evidence="9">The sequence shown here is derived from an EMBL/GenBank/DDBJ whole genome shotgun (WGS) entry which is preliminary data.</text>
</comment>
<comment type="similarity">
    <text evidence="2">Belongs to the CpsC/CapA family.</text>
</comment>
<gene>
    <name evidence="9" type="ORF">FYJ50_08785</name>
</gene>
<accession>A0A7X2T473</accession>
<keyword evidence="6 7" id="KW-0472">Membrane</keyword>
<organism evidence="9 10">
    <name type="scientific">Floccifex porci</name>
    <dbReference type="NCBI Taxonomy" id="2606629"/>
    <lineage>
        <taxon>Bacteria</taxon>
        <taxon>Bacillati</taxon>
        <taxon>Bacillota</taxon>
        <taxon>Erysipelotrichia</taxon>
        <taxon>Erysipelotrichales</taxon>
        <taxon>Erysipelotrichaceae</taxon>
        <taxon>Floccifex</taxon>
    </lineage>
</organism>
<evidence type="ECO:0000259" key="8">
    <source>
        <dbReference type="Pfam" id="PF02706"/>
    </source>
</evidence>
<evidence type="ECO:0000313" key="9">
    <source>
        <dbReference type="EMBL" id="MSS02180.1"/>
    </source>
</evidence>
<evidence type="ECO:0000256" key="3">
    <source>
        <dbReference type="ARBA" id="ARBA00022475"/>
    </source>
</evidence>
<dbReference type="PANTHER" id="PTHR32309">
    <property type="entry name" value="TYROSINE-PROTEIN KINASE"/>
    <property type="match status" value="1"/>
</dbReference>
<dbReference type="InterPro" id="IPR050445">
    <property type="entry name" value="Bact_polysacc_biosynth/exp"/>
</dbReference>
<evidence type="ECO:0000256" key="4">
    <source>
        <dbReference type="ARBA" id="ARBA00022692"/>
    </source>
</evidence>
<dbReference type="EMBL" id="VUMM01000022">
    <property type="protein sequence ID" value="MSS02180.1"/>
    <property type="molecule type" value="Genomic_DNA"/>
</dbReference>
<dbReference type="GO" id="GO:0004713">
    <property type="term" value="F:protein tyrosine kinase activity"/>
    <property type="evidence" value="ECO:0007669"/>
    <property type="project" value="TreeGrafter"/>
</dbReference>
<name>A0A7X2T473_9FIRM</name>
<feature type="transmembrane region" description="Helical" evidence="7">
    <location>
        <begin position="191"/>
        <end position="211"/>
    </location>
</feature>
<dbReference type="RefSeq" id="WP_154461149.1">
    <property type="nucleotide sequence ID" value="NZ_VUMM01000022.1"/>
</dbReference>
<evidence type="ECO:0000313" key="10">
    <source>
        <dbReference type="Proteomes" id="UP000470082"/>
    </source>
</evidence>
<dbReference type="GO" id="GO:0005886">
    <property type="term" value="C:plasma membrane"/>
    <property type="evidence" value="ECO:0007669"/>
    <property type="project" value="UniProtKB-SubCell"/>
</dbReference>